<dbReference type="InterPro" id="IPR011330">
    <property type="entry name" value="Glyco_hydro/deAcase_b/a-brl"/>
</dbReference>
<dbReference type="SUPFAM" id="SSF88713">
    <property type="entry name" value="Glycoside hydrolase/deacetylase"/>
    <property type="match status" value="2"/>
</dbReference>
<keyword evidence="1" id="KW-0479">Metal-binding</keyword>
<keyword evidence="5" id="KW-1185">Reference proteome</keyword>
<reference evidence="4 5" key="1">
    <citation type="submission" date="2021-03" db="EMBL/GenBank/DDBJ databases">
        <title>Genomic Encyclopedia of Type Strains, Phase IV (KMG-IV): sequencing the most valuable type-strain genomes for metagenomic binning, comparative biology and taxonomic classification.</title>
        <authorList>
            <person name="Goeker M."/>
        </authorList>
    </citation>
    <scope>NUCLEOTIDE SEQUENCE [LARGE SCALE GENOMIC DNA]</scope>
    <source>
        <strain evidence="4 5">DSM 26048</strain>
    </source>
</reference>
<dbReference type="PROSITE" id="PS51257">
    <property type="entry name" value="PROKAR_LIPOPROTEIN"/>
    <property type="match status" value="1"/>
</dbReference>
<dbReference type="EMBL" id="JAGGLB010000010">
    <property type="protein sequence ID" value="MBP1991827.1"/>
    <property type="molecule type" value="Genomic_DNA"/>
</dbReference>
<keyword evidence="2" id="KW-0378">Hydrolase</keyword>
<protein>
    <submittedName>
        <fullName evidence="4">Peptidoglycan/xylan/chitin deacetylase (PgdA/CDA1 family)</fullName>
    </submittedName>
</protein>
<sequence>MAIVKAGMHKWQLSLIALLLVFFLTGCSILQGGKDVEKSGPAVTAEEGAGGEVYAGEKSKAVSFVYTAQKVLTLTFNGMGDDKTMNELLDELDKYHIKATFFLPGNRVAEEPEIAREIVARGHDVENNTLNRADLTQVSYQEAHKKIQRTSQIIEKETGVKPRYVRTRSGAFNDDIRLAAAQCGLEAVISYSLNLQDWHKDSSQVVSGFVRKHVTRGGIIALNTEDNPQVVADIAIIAKAVSEVGYKLIPLSKLVAIGSERKPLETIPGYDAAQINPDFKKAEYDLVYKGNGDKKEISLTFDDWGTDYTVTKILDILEQYSIKSSFFLRANGPEKNPNLARAILEAGHEVANHTYSHPVITTLTPEQLQDEVVKAHQIITEAIQQKPAMLFRPPTGAFDEASAQAVAATGYRTIAMYDVTTYDWDTSKKAEDIVREIIENTENGSVILLHMLDDIHTIEALPAAIEGLKSKGYTFVTMSKLLGMEP</sequence>
<dbReference type="Proteomes" id="UP001519287">
    <property type="component" value="Unassembled WGS sequence"/>
</dbReference>
<organism evidence="4 5">
    <name type="scientific">Paenibacillus eucommiae</name>
    <dbReference type="NCBI Taxonomy" id="1355755"/>
    <lineage>
        <taxon>Bacteria</taxon>
        <taxon>Bacillati</taxon>
        <taxon>Bacillota</taxon>
        <taxon>Bacilli</taxon>
        <taxon>Bacillales</taxon>
        <taxon>Paenibacillaceae</taxon>
        <taxon>Paenibacillus</taxon>
    </lineage>
</organism>
<dbReference type="PROSITE" id="PS51677">
    <property type="entry name" value="NODB"/>
    <property type="match status" value="2"/>
</dbReference>
<feature type="domain" description="NodB homology" evidence="3">
    <location>
        <begin position="70"/>
        <end position="249"/>
    </location>
</feature>
<dbReference type="InterPro" id="IPR050248">
    <property type="entry name" value="Polysacc_deacetylase_ArnD"/>
</dbReference>
<dbReference type="Pfam" id="PF01522">
    <property type="entry name" value="Polysacc_deac_1"/>
    <property type="match status" value="2"/>
</dbReference>
<evidence type="ECO:0000313" key="4">
    <source>
        <dbReference type="EMBL" id="MBP1991827.1"/>
    </source>
</evidence>
<evidence type="ECO:0000256" key="2">
    <source>
        <dbReference type="ARBA" id="ARBA00022801"/>
    </source>
</evidence>
<dbReference type="PANTHER" id="PTHR10587:SF133">
    <property type="entry name" value="CHITIN DEACETYLASE 1-RELATED"/>
    <property type="match status" value="1"/>
</dbReference>
<dbReference type="CDD" id="cd10917">
    <property type="entry name" value="CE4_NodB_like_6s_7s"/>
    <property type="match status" value="2"/>
</dbReference>
<proteinExistence type="predicted"/>
<dbReference type="Gene3D" id="3.20.20.370">
    <property type="entry name" value="Glycoside hydrolase/deacetylase"/>
    <property type="match status" value="2"/>
</dbReference>
<feature type="domain" description="NodB homology" evidence="3">
    <location>
        <begin position="295"/>
        <end position="476"/>
    </location>
</feature>
<evidence type="ECO:0000256" key="1">
    <source>
        <dbReference type="ARBA" id="ARBA00022723"/>
    </source>
</evidence>
<dbReference type="PANTHER" id="PTHR10587">
    <property type="entry name" value="GLYCOSYL TRANSFERASE-RELATED"/>
    <property type="match status" value="1"/>
</dbReference>
<evidence type="ECO:0000313" key="5">
    <source>
        <dbReference type="Proteomes" id="UP001519287"/>
    </source>
</evidence>
<accession>A0ABS4IW55</accession>
<evidence type="ECO:0000259" key="3">
    <source>
        <dbReference type="PROSITE" id="PS51677"/>
    </source>
</evidence>
<dbReference type="InterPro" id="IPR002509">
    <property type="entry name" value="NODB_dom"/>
</dbReference>
<name>A0ABS4IW55_9BACL</name>
<comment type="caution">
    <text evidence="4">The sequence shown here is derived from an EMBL/GenBank/DDBJ whole genome shotgun (WGS) entry which is preliminary data.</text>
</comment>
<gene>
    <name evidence="4" type="ORF">J2Z66_003434</name>
</gene>